<evidence type="ECO:0000313" key="5">
    <source>
        <dbReference type="EMBL" id="RKT54749.1"/>
    </source>
</evidence>
<organism evidence="5 6">
    <name type="scientific">Saccharothrix australiensis</name>
    <dbReference type="NCBI Taxonomy" id="2072"/>
    <lineage>
        <taxon>Bacteria</taxon>
        <taxon>Bacillati</taxon>
        <taxon>Actinomycetota</taxon>
        <taxon>Actinomycetes</taxon>
        <taxon>Pseudonocardiales</taxon>
        <taxon>Pseudonocardiaceae</taxon>
        <taxon>Saccharothrix</taxon>
    </lineage>
</organism>
<evidence type="ECO:0000256" key="2">
    <source>
        <dbReference type="SAM" id="MobiDB-lite"/>
    </source>
</evidence>
<name>A0A495VZW5_9PSEU</name>
<sequence>MAMSNRRRFLVNAGLLTGAAALPTTTATTTATAAGATARAAPPGDAPTSPSGQPLVDASGRVDWSAVRAQFRLAPDRVHLNAFLLSPHPAPVRAEIDRLRRLMDADPSWVQRAYWGDPSVKEWVRLRASLAGYLGGRPEEIAPVPNTTIGLALVYQGLRVRPGQELFVTEHDHFAHQNAVRLAAARGDAEVRVGRLYDDPATVSVDEVAERLRAAITPRTRAVGVTWVQSSTGVKLPVPVLAEVVARANAGRAEADRCLLVVDGVHGLGAEDADVAALGADIFVSGTHKWLFGPRGTGLVWARPDAWAQLRPVTPSFLRRDPVEPTTADDLVPGGFLAFEHVFAVPAAVDFHRRIGRDRVAARTRELSARLRRGLADTPGVVLHTPLSERLSSGLTCFEVPGLDHHEVADRLAERRIRITNAQYRVPYPRLGTGITNRSEDVDRVLAEIRRLVRS</sequence>
<dbReference type="Gene3D" id="3.40.640.10">
    <property type="entry name" value="Type I PLP-dependent aspartate aminotransferase-like (Major domain)"/>
    <property type="match status" value="1"/>
</dbReference>
<dbReference type="InterPro" id="IPR015421">
    <property type="entry name" value="PyrdxlP-dep_Trfase_major"/>
</dbReference>
<dbReference type="SUPFAM" id="SSF53383">
    <property type="entry name" value="PLP-dependent transferases"/>
    <property type="match status" value="1"/>
</dbReference>
<dbReference type="EMBL" id="RBXO01000001">
    <property type="protein sequence ID" value="RKT54749.1"/>
    <property type="molecule type" value="Genomic_DNA"/>
</dbReference>
<feature type="chain" id="PRO_5019862248" evidence="3">
    <location>
        <begin position="34"/>
        <end position="455"/>
    </location>
</feature>
<dbReference type="InterPro" id="IPR000192">
    <property type="entry name" value="Aminotrans_V_dom"/>
</dbReference>
<dbReference type="PANTHER" id="PTHR43092:SF6">
    <property type="entry name" value="BLR1280 PROTEIN"/>
    <property type="match status" value="1"/>
</dbReference>
<keyword evidence="5" id="KW-0456">Lyase</keyword>
<evidence type="ECO:0000259" key="4">
    <source>
        <dbReference type="Pfam" id="PF00266"/>
    </source>
</evidence>
<dbReference type="InterPro" id="IPR015424">
    <property type="entry name" value="PyrdxlP-dep_Trfase"/>
</dbReference>
<feature type="region of interest" description="Disordered" evidence="2">
    <location>
        <begin position="32"/>
        <end position="57"/>
    </location>
</feature>
<dbReference type="Pfam" id="PF00266">
    <property type="entry name" value="Aminotran_5"/>
    <property type="match status" value="1"/>
</dbReference>
<proteinExistence type="predicted"/>
<dbReference type="PROSITE" id="PS51318">
    <property type="entry name" value="TAT"/>
    <property type="match status" value="1"/>
</dbReference>
<keyword evidence="1" id="KW-0663">Pyridoxal phosphate</keyword>
<comment type="caution">
    <text evidence="5">The sequence shown here is derived from an EMBL/GenBank/DDBJ whole genome shotgun (WGS) entry which is preliminary data.</text>
</comment>
<accession>A0A495VZW5</accession>
<dbReference type="PANTHER" id="PTHR43092">
    <property type="entry name" value="L-CYSTEINE DESULFHYDRASE"/>
    <property type="match status" value="1"/>
</dbReference>
<feature type="domain" description="Aminotransferase class V" evidence="4">
    <location>
        <begin position="126"/>
        <end position="420"/>
    </location>
</feature>
<feature type="signal peptide" evidence="3">
    <location>
        <begin position="1"/>
        <end position="33"/>
    </location>
</feature>
<gene>
    <name evidence="5" type="ORF">C8E97_3397</name>
</gene>
<dbReference type="InterPro" id="IPR006311">
    <property type="entry name" value="TAT_signal"/>
</dbReference>
<dbReference type="RefSeq" id="WP_211347042.1">
    <property type="nucleotide sequence ID" value="NZ_RBXO01000001.1"/>
</dbReference>
<keyword evidence="3" id="KW-0732">Signal</keyword>
<protein>
    <submittedName>
        <fullName evidence="5">Selenocysteine lyase/cysteine desulfurase</fullName>
    </submittedName>
</protein>
<dbReference type="InterPro" id="IPR015422">
    <property type="entry name" value="PyrdxlP-dep_Trfase_small"/>
</dbReference>
<evidence type="ECO:0000256" key="1">
    <source>
        <dbReference type="ARBA" id="ARBA00022898"/>
    </source>
</evidence>
<dbReference type="Gene3D" id="3.90.1150.10">
    <property type="entry name" value="Aspartate Aminotransferase, domain 1"/>
    <property type="match status" value="1"/>
</dbReference>
<dbReference type="AlphaFoldDB" id="A0A495VZW5"/>
<evidence type="ECO:0000256" key="3">
    <source>
        <dbReference type="SAM" id="SignalP"/>
    </source>
</evidence>
<reference evidence="5 6" key="1">
    <citation type="submission" date="2018-10" db="EMBL/GenBank/DDBJ databases">
        <title>Sequencing the genomes of 1000 actinobacteria strains.</title>
        <authorList>
            <person name="Klenk H.-P."/>
        </authorList>
    </citation>
    <scope>NUCLEOTIDE SEQUENCE [LARGE SCALE GENOMIC DNA]</scope>
    <source>
        <strain evidence="5 6">DSM 43800</strain>
    </source>
</reference>
<dbReference type="GO" id="GO:0016829">
    <property type="term" value="F:lyase activity"/>
    <property type="evidence" value="ECO:0007669"/>
    <property type="project" value="UniProtKB-KW"/>
</dbReference>
<feature type="compositionally biased region" description="Low complexity" evidence="2">
    <location>
        <begin position="32"/>
        <end position="48"/>
    </location>
</feature>
<evidence type="ECO:0000313" key="6">
    <source>
        <dbReference type="Proteomes" id="UP000282084"/>
    </source>
</evidence>
<keyword evidence="6" id="KW-1185">Reference proteome</keyword>
<dbReference type="Proteomes" id="UP000282084">
    <property type="component" value="Unassembled WGS sequence"/>
</dbReference>